<name>A0A9D1DTN2_9FIRM</name>
<dbReference type="AlphaFoldDB" id="A0A9D1DTN2"/>
<protein>
    <submittedName>
        <fullName evidence="2">YfhO family protein</fullName>
    </submittedName>
</protein>
<feature type="transmembrane region" description="Helical" evidence="1">
    <location>
        <begin position="230"/>
        <end position="252"/>
    </location>
</feature>
<proteinExistence type="predicted"/>
<feature type="transmembrane region" description="Helical" evidence="1">
    <location>
        <begin position="390"/>
        <end position="407"/>
    </location>
</feature>
<dbReference type="InterPro" id="IPR018580">
    <property type="entry name" value="Uncharacterised_YfhO"/>
</dbReference>
<feature type="transmembrane region" description="Helical" evidence="1">
    <location>
        <begin position="12"/>
        <end position="31"/>
    </location>
</feature>
<dbReference type="PANTHER" id="PTHR38454">
    <property type="entry name" value="INTEGRAL MEMBRANE PROTEIN-RELATED"/>
    <property type="match status" value="1"/>
</dbReference>
<feature type="transmembrane region" description="Helical" evidence="1">
    <location>
        <begin position="179"/>
        <end position="209"/>
    </location>
</feature>
<organism evidence="2 3">
    <name type="scientific">Candidatus Onthousia excrementipullorum</name>
    <dbReference type="NCBI Taxonomy" id="2840884"/>
    <lineage>
        <taxon>Bacteria</taxon>
        <taxon>Bacillati</taxon>
        <taxon>Bacillota</taxon>
        <taxon>Bacilli</taxon>
        <taxon>Candidatus Onthousia</taxon>
    </lineage>
</organism>
<sequence length="841" mass="97554">MKSLSKHKNDIINVLTLIIISLVTILVLVNFTNFFGSKKDWISQHIMFPDYLRKLFYDTGDIFPNFAFNLGGGQNIYNISYYGLFNPIILISYLLPFVSMITYIQFSMIICLIVSIILMYYFLRRRFDLKVSFVSTLLFLTSGCLIFHLHRHIMFVDYMPFLLMALIGVDKYFDKKKIPLLVISIFLMILTSYYFSVVGLVCILLYGIFRYIEDKRNDKITVKDFFREGFKFIFIMLIPVLLSCFLLLPTAYSLLDGRTATNKSISLLGLFIPNFDISNTLYSSYSLGCSAIFIIALIYGVVTKKREVKVISIIFSILLVFPIFDYVFNGGMYLNGKAFIPLLPLAILLIGYFLMNIFNNKSKLKISIIISLIIAVINLLVFIYKREYLCLLFCVDMVLLIIFLLISYKLEKKYVFYIYLGVMSLVLVIPTNFSDIFVTKEFYDTLDYEETSDKVKKVLDNDNSFYRMSDQSVKLDKSNYIYDVDYYTGSIYSSLSNSYYKDFYNNLINNEFIYRSYGMLTGNNNIFYNFYMGNKYLLNSSNNMLGYKKIADGIYRNEDVLPIGYSTNKIMSLDEYNSLSYFEKLDAYLNYAIVDEDYIDSYVKKVKDYVPSYDVLESKNLKIEEDSGKYFIKASKDNKLVIKLNNISDSDILLLKFKMLYNSKCSVGDSYITINGVSNKLSCRKWKYHNNNYNFEYSLSGKDTLEITFSEGKFKLSNLSFAIYNYNDLMSINDEISPFVIDRDKTKGDVIEGNIDVKNDGYFKLSIPYDKGFEVYVDGEKTPYEVVNKSFIGFKINEGNHNIKLVYVSPLFKEGLIVSCVGLVLFVGTVIYYKKKKKTVD</sequence>
<accession>A0A9D1DTN2</accession>
<feature type="transmembrane region" description="Helical" evidence="1">
    <location>
        <begin position="815"/>
        <end position="833"/>
    </location>
</feature>
<keyword evidence="1" id="KW-0812">Transmembrane</keyword>
<feature type="transmembrane region" description="Helical" evidence="1">
    <location>
        <begin position="414"/>
        <end position="433"/>
    </location>
</feature>
<dbReference type="PANTHER" id="PTHR38454:SF1">
    <property type="entry name" value="INTEGRAL MEMBRANE PROTEIN"/>
    <property type="match status" value="1"/>
</dbReference>
<comment type="caution">
    <text evidence="2">The sequence shown here is derived from an EMBL/GenBank/DDBJ whole genome shotgun (WGS) entry which is preliminary data.</text>
</comment>
<feature type="transmembrane region" description="Helical" evidence="1">
    <location>
        <begin position="103"/>
        <end position="123"/>
    </location>
</feature>
<evidence type="ECO:0000313" key="2">
    <source>
        <dbReference type="EMBL" id="HIR58890.1"/>
    </source>
</evidence>
<reference evidence="2" key="1">
    <citation type="submission" date="2020-10" db="EMBL/GenBank/DDBJ databases">
        <authorList>
            <person name="Gilroy R."/>
        </authorList>
    </citation>
    <scope>NUCLEOTIDE SEQUENCE</scope>
    <source>
        <strain evidence="2">CHK184-20233</strain>
    </source>
</reference>
<feature type="transmembrane region" description="Helical" evidence="1">
    <location>
        <begin position="282"/>
        <end position="302"/>
    </location>
</feature>
<feature type="transmembrane region" description="Helical" evidence="1">
    <location>
        <begin position="366"/>
        <end position="384"/>
    </location>
</feature>
<keyword evidence="1" id="KW-0472">Membrane</keyword>
<feature type="transmembrane region" description="Helical" evidence="1">
    <location>
        <begin position="129"/>
        <end position="148"/>
    </location>
</feature>
<dbReference type="Proteomes" id="UP000824232">
    <property type="component" value="Unassembled WGS sequence"/>
</dbReference>
<feature type="transmembrane region" description="Helical" evidence="1">
    <location>
        <begin position="79"/>
        <end position="96"/>
    </location>
</feature>
<dbReference type="EMBL" id="DVHC01000026">
    <property type="protein sequence ID" value="HIR58890.1"/>
    <property type="molecule type" value="Genomic_DNA"/>
</dbReference>
<keyword evidence="1" id="KW-1133">Transmembrane helix</keyword>
<evidence type="ECO:0000256" key="1">
    <source>
        <dbReference type="SAM" id="Phobius"/>
    </source>
</evidence>
<evidence type="ECO:0000313" key="3">
    <source>
        <dbReference type="Proteomes" id="UP000824232"/>
    </source>
</evidence>
<feature type="transmembrane region" description="Helical" evidence="1">
    <location>
        <begin position="309"/>
        <end position="328"/>
    </location>
</feature>
<feature type="transmembrane region" description="Helical" evidence="1">
    <location>
        <begin position="334"/>
        <end position="354"/>
    </location>
</feature>
<gene>
    <name evidence="2" type="ORF">IAB38_02465</name>
</gene>
<dbReference type="Pfam" id="PF09586">
    <property type="entry name" value="YfhO"/>
    <property type="match status" value="1"/>
</dbReference>
<reference evidence="2" key="2">
    <citation type="journal article" date="2021" name="PeerJ">
        <title>Extensive microbial diversity within the chicken gut microbiome revealed by metagenomics and culture.</title>
        <authorList>
            <person name="Gilroy R."/>
            <person name="Ravi A."/>
            <person name="Getino M."/>
            <person name="Pursley I."/>
            <person name="Horton D.L."/>
            <person name="Alikhan N.F."/>
            <person name="Baker D."/>
            <person name="Gharbi K."/>
            <person name="Hall N."/>
            <person name="Watson M."/>
            <person name="Adriaenssens E.M."/>
            <person name="Foster-Nyarko E."/>
            <person name="Jarju S."/>
            <person name="Secka A."/>
            <person name="Antonio M."/>
            <person name="Oren A."/>
            <person name="Chaudhuri R.R."/>
            <person name="La Ragione R."/>
            <person name="Hildebrand F."/>
            <person name="Pallen M.J."/>
        </authorList>
    </citation>
    <scope>NUCLEOTIDE SEQUENCE</scope>
    <source>
        <strain evidence="2">CHK184-20233</strain>
    </source>
</reference>